<dbReference type="GO" id="GO:0016757">
    <property type="term" value="F:glycosyltransferase activity"/>
    <property type="evidence" value="ECO:0007669"/>
    <property type="project" value="InterPro"/>
</dbReference>
<reference evidence="2 3" key="1">
    <citation type="journal article" date="2015" name="Nature">
        <title>rRNA introns, odd ribosomes, and small enigmatic genomes across a large radiation of phyla.</title>
        <authorList>
            <person name="Brown C.T."/>
            <person name="Hug L.A."/>
            <person name="Thomas B.C."/>
            <person name="Sharon I."/>
            <person name="Castelle C.J."/>
            <person name="Singh A."/>
            <person name="Wilkins M.J."/>
            <person name="Williams K.H."/>
            <person name="Banfield J.F."/>
        </authorList>
    </citation>
    <scope>NUCLEOTIDE SEQUENCE [LARGE SCALE GENOMIC DNA]</scope>
</reference>
<dbReference type="EMBL" id="LBVU01000004">
    <property type="protein sequence ID" value="KKQ91777.1"/>
    <property type="molecule type" value="Genomic_DNA"/>
</dbReference>
<evidence type="ECO:0000313" key="3">
    <source>
        <dbReference type="Proteomes" id="UP000034774"/>
    </source>
</evidence>
<dbReference type="Proteomes" id="UP000034774">
    <property type="component" value="Unassembled WGS sequence"/>
</dbReference>
<dbReference type="STRING" id="1618572.UT17_C0004G0125"/>
<sequence length="367" mass="42703">MKKQSKKRVVIIYDRVNKWGGAERVLLALHEIFPDAPLYTSVYDKKKAKWAKVFPKVVTSFLQKVPFIKLTHELFGWLMPLAFESFNFDEYDVVMSVTSEAAKGIKTGPKTLHLCYCLTPTRYLWSSHDSYFKNPPPVFKFFPFFWTISRPFVFFLRKWDLVASKRPDVLIAISGEVQKRIKKYYRRDSEIIFPPVNTSLLYSNEVVERKYFLIVSRLVGYKRVDLAIEAFNKLGYPLIIVGTGRDERQLKRKAKNNIKFVGEVSEKELVQYYSGAKAFIMPQEEDFGIVAIEAQSMGVPVIAYKKGGAIDTVIPDKTGIFFDEQNSESLTKAVKRFEKMEFLVDNLHTNAKRFSKRNFQERFLRLI</sequence>
<dbReference type="Gene3D" id="3.40.50.2000">
    <property type="entry name" value="Glycogen Phosphorylase B"/>
    <property type="match status" value="2"/>
</dbReference>
<gene>
    <name evidence="2" type="ORF">UT17_C0004G0125</name>
</gene>
<protein>
    <submittedName>
        <fullName evidence="2">Glycosyl transferase group 1</fullName>
    </submittedName>
</protein>
<dbReference type="Pfam" id="PF00534">
    <property type="entry name" value="Glycos_transf_1"/>
    <property type="match status" value="1"/>
</dbReference>
<dbReference type="AlphaFoldDB" id="A0A0G0LL60"/>
<keyword evidence="2" id="KW-0808">Transferase</keyword>
<dbReference type="InterPro" id="IPR050194">
    <property type="entry name" value="Glycosyltransferase_grp1"/>
</dbReference>
<evidence type="ECO:0000259" key="1">
    <source>
        <dbReference type="Pfam" id="PF00534"/>
    </source>
</evidence>
<dbReference type="SUPFAM" id="SSF53756">
    <property type="entry name" value="UDP-Glycosyltransferase/glycogen phosphorylase"/>
    <property type="match status" value="1"/>
</dbReference>
<dbReference type="PATRIC" id="fig|1618572.3.peg.845"/>
<organism evidence="2 3">
    <name type="scientific">Candidatus Woesebacteria bacterium GW2011_GWB1_39_10</name>
    <dbReference type="NCBI Taxonomy" id="1618572"/>
    <lineage>
        <taxon>Bacteria</taxon>
        <taxon>Candidatus Woeseibacteriota</taxon>
    </lineage>
</organism>
<evidence type="ECO:0000313" key="2">
    <source>
        <dbReference type="EMBL" id="KKQ91777.1"/>
    </source>
</evidence>
<name>A0A0G0LL60_9BACT</name>
<dbReference type="PANTHER" id="PTHR45947">
    <property type="entry name" value="SULFOQUINOVOSYL TRANSFERASE SQD2"/>
    <property type="match status" value="1"/>
</dbReference>
<dbReference type="PANTHER" id="PTHR45947:SF3">
    <property type="entry name" value="SULFOQUINOVOSYL TRANSFERASE SQD2"/>
    <property type="match status" value="1"/>
</dbReference>
<dbReference type="InterPro" id="IPR001296">
    <property type="entry name" value="Glyco_trans_1"/>
</dbReference>
<accession>A0A0G0LL60</accession>
<comment type="caution">
    <text evidence="2">The sequence shown here is derived from an EMBL/GenBank/DDBJ whole genome shotgun (WGS) entry which is preliminary data.</text>
</comment>
<feature type="domain" description="Glycosyl transferase family 1" evidence="1">
    <location>
        <begin position="207"/>
        <end position="353"/>
    </location>
</feature>
<proteinExistence type="predicted"/>